<dbReference type="RefSeq" id="WP_231447803.1">
    <property type="nucleotide sequence ID" value="NZ_JAJOMB010000019.1"/>
</dbReference>
<reference evidence="2" key="1">
    <citation type="submission" date="2021-11" db="EMBL/GenBank/DDBJ databases">
        <title>Streptomyces corallinus and Kineosporia corallina sp. nov., two new coral-derived marine actinobacteria.</title>
        <authorList>
            <person name="Buangrab K."/>
            <person name="Sutthacheep M."/>
            <person name="Yeemin T."/>
            <person name="Harunari E."/>
            <person name="Igarashi Y."/>
            <person name="Sripreechasak P."/>
            <person name="Kanchanasin P."/>
            <person name="Tanasupawat S."/>
            <person name="Phongsopitanun W."/>
        </authorList>
    </citation>
    <scope>NUCLEOTIDE SEQUENCE</scope>
    <source>
        <strain evidence="2">JCM 31032</strain>
    </source>
</reference>
<dbReference type="EMBL" id="JAJOMB010000019">
    <property type="protein sequence ID" value="MCD5314997.1"/>
    <property type="molecule type" value="Genomic_DNA"/>
</dbReference>
<keyword evidence="1" id="KW-1133">Transmembrane helix</keyword>
<proteinExistence type="predicted"/>
<sequence length="582" mass="63881">MDASFDRSYEGTGVSVQRDDVTVSGPVPARAARADWAASEATRYLCVGAYIGNDFRRRVLREVLSTRYRAVAPSYGIDIVPVIRHCLRARHREIARNLAFIGLLLLIAVWSLPLLIAALFLGWGLNQVVAAIRALLRGKAQAAGVRLGLSVVLLWVALLAISYYAIGSTDPGGYGFGFSALLSALGGSLFLLIVIWALAAGVRFAELLVNHRTVLTELAPGRFDPQAAPTESPRHSERIAYLAQAQTGNVTYYARTSLERPFVGAGTPLDPAALTVPLLRKEPGEAPPARELTVPALYRRMRQAMVTLADPDNPAAERVEGLSMQSRVFVSGLLRPDEGMLDAQTGLPRHYLSRAELDGMVQYDRNRATEYLAIRIGAWEGELEVTVFLYFSIRGSTLYTEFVPTVLPSIRESFHNVDRFSLLDPVTYTRMALISLRDLPTMIIRAPWDLARTAKDHIWGQLNDQFEARDIRSRLAFDYGIGASVREMGADFTSANYFQSADAARYIYLVERRLRDAVGEVLDDFGYVSEEFLEKSQTVIDNSVHISGGTFSANALAVGPNARAQVRPPAAAARPPAAPKPS</sequence>
<gene>
    <name evidence="2" type="ORF">LR394_29245</name>
</gene>
<keyword evidence="1" id="KW-0812">Transmembrane</keyword>
<evidence type="ECO:0000313" key="3">
    <source>
        <dbReference type="Proteomes" id="UP001138997"/>
    </source>
</evidence>
<evidence type="ECO:0000256" key="1">
    <source>
        <dbReference type="SAM" id="Phobius"/>
    </source>
</evidence>
<evidence type="ECO:0000313" key="2">
    <source>
        <dbReference type="EMBL" id="MCD5314997.1"/>
    </source>
</evidence>
<accession>A0A9X1SWE5</accession>
<name>A0A9X1SWE5_9ACTN</name>
<feature type="transmembrane region" description="Helical" evidence="1">
    <location>
        <begin position="147"/>
        <end position="166"/>
    </location>
</feature>
<keyword evidence="3" id="KW-1185">Reference proteome</keyword>
<feature type="transmembrane region" description="Helical" evidence="1">
    <location>
        <begin position="94"/>
        <end position="110"/>
    </location>
</feature>
<comment type="caution">
    <text evidence="2">The sequence shown here is derived from an EMBL/GenBank/DDBJ whole genome shotgun (WGS) entry which is preliminary data.</text>
</comment>
<dbReference type="AlphaFoldDB" id="A0A9X1SWE5"/>
<dbReference type="Proteomes" id="UP001138997">
    <property type="component" value="Unassembled WGS sequence"/>
</dbReference>
<organism evidence="2 3">
    <name type="scientific">Kineosporia babensis</name>
    <dbReference type="NCBI Taxonomy" id="499548"/>
    <lineage>
        <taxon>Bacteria</taxon>
        <taxon>Bacillati</taxon>
        <taxon>Actinomycetota</taxon>
        <taxon>Actinomycetes</taxon>
        <taxon>Kineosporiales</taxon>
        <taxon>Kineosporiaceae</taxon>
        <taxon>Kineosporia</taxon>
    </lineage>
</organism>
<keyword evidence="1" id="KW-0472">Membrane</keyword>
<feature type="transmembrane region" description="Helical" evidence="1">
    <location>
        <begin position="178"/>
        <end position="202"/>
    </location>
</feature>
<protein>
    <submittedName>
        <fullName evidence="2">Uncharacterized protein</fullName>
    </submittedName>
</protein>